<feature type="transmembrane region" description="Helical" evidence="6">
    <location>
        <begin position="421"/>
        <end position="441"/>
    </location>
</feature>
<feature type="transmembrane region" description="Helical" evidence="6">
    <location>
        <begin position="204"/>
        <end position="228"/>
    </location>
</feature>
<dbReference type="AlphaFoldDB" id="A0ABD3HPN3"/>
<dbReference type="PANTHER" id="PTHR11206">
    <property type="entry name" value="MULTIDRUG RESISTANCE PROTEIN"/>
    <property type="match status" value="1"/>
</dbReference>
<feature type="transmembrane region" description="Helical" evidence="6">
    <location>
        <begin position="174"/>
        <end position="192"/>
    </location>
</feature>
<dbReference type="Pfam" id="PF01554">
    <property type="entry name" value="MatE"/>
    <property type="match status" value="2"/>
</dbReference>
<keyword evidence="8" id="KW-1185">Reference proteome</keyword>
<dbReference type="EMBL" id="JBJQOH010000003">
    <property type="protein sequence ID" value="KAL3692279.1"/>
    <property type="molecule type" value="Genomic_DNA"/>
</dbReference>
<evidence type="ECO:0000256" key="5">
    <source>
        <dbReference type="ARBA" id="ARBA00023136"/>
    </source>
</evidence>
<dbReference type="CDD" id="cd13132">
    <property type="entry name" value="MATE_eukaryotic"/>
    <property type="match status" value="1"/>
</dbReference>
<dbReference type="GO" id="GO:0016020">
    <property type="term" value="C:membrane"/>
    <property type="evidence" value="ECO:0007669"/>
    <property type="project" value="UniProtKB-SubCell"/>
</dbReference>
<name>A0ABD3HPN3_9MARC</name>
<evidence type="ECO:0000313" key="8">
    <source>
        <dbReference type="Proteomes" id="UP001633002"/>
    </source>
</evidence>
<organism evidence="7 8">
    <name type="scientific">Riccia sorocarpa</name>
    <dbReference type="NCBI Taxonomy" id="122646"/>
    <lineage>
        <taxon>Eukaryota</taxon>
        <taxon>Viridiplantae</taxon>
        <taxon>Streptophyta</taxon>
        <taxon>Embryophyta</taxon>
        <taxon>Marchantiophyta</taxon>
        <taxon>Marchantiopsida</taxon>
        <taxon>Marchantiidae</taxon>
        <taxon>Marchantiales</taxon>
        <taxon>Ricciaceae</taxon>
        <taxon>Riccia</taxon>
    </lineage>
</organism>
<feature type="transmembrane region" description="Helical" evidence="6">
    <location>
        <begin position="278"/>
        <end position="301"/>
    </location>
</feature>
<evidence type="ECO:0000256" key="1">
    <source>
        <dbReference type="ARBA" id="ARBA00004141"/>
    </source>
</evidence>
<evidence type="ECO:0000256" key="3">
    <source>
        <dbReference type="ARBA" id="ARBA00022692"/>
    </source>
</evidence>
<keyword evidence="5 6" id="KW-0472">Membrane</keyword>
<feature type="transmembrane region" description="Helical" evidence="6">
    <location>
        <begin position="365"/>
        <end position="382"/>
    </location>
</feature>
<comment type="subcellular location">
    <subcellularLocation>
        <location evidence="1">Membrane</location>
        <topology evidence="1">Multi-pass membrane protein</topology>
    </subcellularLocation>
</comment>
<accession>A0ABD3HPN3</accession>
<proteinExistence type="inferred from homology"/>
<feature type="transmembrane region" description="Helical" evidence="6">
    <location>
        <begin position="57"/>
        <end position="79"/>
    </location>
</feature>
<comment type="caution">
    <text evidence="7">The sequence shown here is derived from an EMBL/GenBank/DDBJ whole genome shotgun (WGS) entry which is preliminary data.</text>
</comment>
<comment type="similarity">
    <text evidence="2 6">Belongs to the multi antimicrobial extrusion (MATE) (TC 2.A.66.1) family.</text>
</comment>
<dbReference type="Proteomes" id="UP001633002">
    <property type="component" value="Unassembled WGS sequence"/>
</dbReference>
<evidence type="ECO:0000256" key="6">
    <source>
        <dbReference type="RuleBase" id="RU004914"/>
    </source>
</evidence>
<evidence type="ECO:0000256" key="2">
    <source>
        <dbReference type="ARBA" id="ARBA00010199"/>
    </source>
</evidence>
<feature type="transmembrane region" description="Helical" evidence="6">
    <location>
        <begin position="240"/>
        <end position="266"/>
    </location>
</feature>
<evidence type="ECO:0000256" key="4">
    <source>
        <dbReference type="ARBA" id="ARBA00022989"/>
    </source>
</evidence>
<sequence>MESNSRLEALLLPEPRDYGLQETKALPTVEHQQLTVNYVEEGQEHTLYNEVKRTFELAWPLSLFSVAVCSILLITIMFVGRHGGELELSSASMATSFSSVTGFVVMRGLASTMETLCGQAYGAKKYHLLGVYLQAAWIVCIGLGLGVLCLWMNTEAILTAAGQDPVIARMAVKYLMYMVPGLFGAALLQPIVKYLQAQSVVIPLLVIAVITVFIHIAICQIILGTLNFGFSWEAFTYVGVYLRLAVPSTFMLCLEFWAVEFLVLAAGLLPNPELQLSLLAIGLNTTNFAFNIPVGLSVAVSTRVSNELGAYRPEAAKLAGKVIFGISICCAICIATSMLLARHIWGKAFSEDEEVISSVADLMPLIALSAIFDGIQGVLSGIARGSGRQDMGAVINLTAFYVVGLPAGIFFAFVWKMSGKGLWIGLLLGQSVQALLLVLLVTTMDWHKMSEEALKRIHAHKSLPTTDVR</sequence>
<feature type="transmembrane region" description="Helical" evidence="6">
    <location>
        <begin position="394"/>
        <end position="415"/>
    </location>
</feature>
<keyword evidence="4 6" id="KW-1133">Transmembrane helix</keyword>
<feature type="transmembrane region" description="Helical" evidence="6">
    <location>
        <begin position="322"/>
        <end position="345"/>
    </location>
</feature>
<keyword evidence="3 6" id="KW-0812">Transmembrane</keyword>
<gene>
    <name evidence="7" type="ORF">R1sor_005930</name>
</gene>
<dbReference type="InterPro" id="IPR002528">
    <property type="entry name" value="MATE_fam"/>
</dbReference>
<reference evidence="7 8" key="1">
    <citation type="submission" date="2024-09" db="EMBL/GenBank/DDBJ databases">
        <title>Chromosome-scale assembly of Riccia sorocarpa.</title>
        <authorList>
            <person name="Paukszto L."/>
        </authorList>
    </citation>
    <scope>NUCLEOTIDE SEQUENCE [LARGE SCALE GENOMIC DNA]</scope>
    <source>
        <strain evidence="7">LP-2024</strain>
        <tissue evidence="7">Aerial parts of the thallus</tissue>
    </source>
</reference>
<dbReference type="InterPro" id="IPR045069">
    <property type="entry name" value="MATE_euk"/>
</dbReference>
<feature type="transmembrane region" description="Helical" evidence="6">
    <location>
        <begin position="130"/>
        <end position="153"/>
    </location>
</feature>
<evidence type="ECO:0000313" key="7">
    <source>
        <dbReference type="EMBL" id="KAL3692279.1"/>
    </source>
</evidence>
<protein>
    <recommendedName>
        <fullName evidence="6">Protein DETOXIFICATION</fullName>
    </recommendedName>
    <alternativeName>
        <fullName evidence="6">Multidrug and toxic compound extrusion protein</fullName>
    </alternativeName>
</protein>